<sequence>WRRLENSCTAWDNVPRSWTCSVAGGCPNKRRGSLPACSSGVPVRSA</sequence>
<protein>
    <submittedName>
        <fullName evidence="1">Uncharacterized protein</fullName>
    </submittedName>
</protein>
<dbReference type="EMBL" id="CADCUZ010000095">
    <property type="protein sequence ID" value="CAA9422110.1"/>
    <property type="molecule type" value="Genomic_DNA"/>
</dbReference>
<reference evidence="1" key="1">
    <citation type="submission" date="2020-02" db="EMBL/GenBank/DDBJ databases">
        <authorList>
            <person name="Meier V. D."/>
        </authorList>
    </citation>
    <scope>NUCLEOTIDE SEQUENCE</scope>
    <source>
        <strain evidence="1">AVDCRST_MAG55</strain>
    </source>
</reference>
<organism evidence="1">
    <name type="scientific">uncultured Rubrobacteraceae bacterium</name>
    <dbReference type="NCBI Taxonomy" id="349277"/>
    <lineage>
        <taxon>Bacteria</taxon>
        <taxon>Bacillati</taxon>
        <taxon>Actinomycetota</taxon>
        <taxon>Rubrobacteria</taxon>
        <taxon>Rubrobacterales</taxon>
        <taxon>Rubrobacteraceae</taxon>
        <taxon>environmental samples</taxon>
    </lineage>
</organism>
<proteinExistence type="predicted"/>
<evidence type="ECO:0000313" key="1">
    <source>
        <dbReference type="EMBL" id="CAA9422110.1"/>
    </source>
</evidence>
<feature type="non-terminal residue" evidence="1">
    <location>
        <position position="46"/>
    </location>
</feature>
<feature type="non-terminal residue" evidence="1">
    <location>
        <position position="1"/>
    </location>
</feature>
<name>A0A6J4PPA4_9ACTN</name>
<accession>A0A6J4PPA4</accession>
<gene>
    <name evidence="1" type="ORF">AVDCRST_MAG55-2070</name>
</gene>
<dbReference type="AlphaFoldDB" id="A0A6J4PPA4"/>